<protein>
    <recommendedName>
        <fullName evidence="2">START domain-containing protein</fullName>
    </recommendedName>
</protein>
<dbReference type="InterPro" id="IPR051213">
    <property type="entry name" value="START_lipid_transfer"/>
</dbReference>
<gene>
    <name evidence="3" type="ORF">Vbra_1849</name>
</gene>
<evidence type="ECO:0000313" key="4">
    <source>
        <dbReference type="Proteomes" id="UP000041254"/>
    </source>
</evidence>
<dbReference type="AlphaFoldDB" id="A0A0G4H4P2"/>
<feature type="compositionally biased region" description="Acidic residues" evidence="1">
    <location>
        <begin position="374"/>
        <end position="385"/>
    </location>
</feature>
<reference evidence="3 4" key="1">
    <citation type="submission" date="2014-11" db="EMBL/GenBank/DDBJ databases">
        <authorList>
            <person name="Zhu J."/>
            <person name="Qi W."/>
            <person name="Song R."/>
        </authorList>
    </citation>
    <scope>NUCLEOTIDE SEQUENCE [LARGE SCALE GENOMIC DNA]</scope>
</reference>
<dbReference type="InterPro" id="IPR002913">
    <property type="entry name" value="START_lipid-bd_dom"/>
</dbReference>
<proteinExistence type="predicted"/>
<feature type="compositionally biased region" description="Polar residues" evidence="1">
    <location>
        <begin position="442"/>
        <end position="451"/>
    </location>
</feature>
<dbReference type="Gene3D" id="3.30.530.20">
    <property type="match status" value="1"/>
</dbReference>
<accession>A0A0G4H4P2</accession>
<dbReference type="InParanoid" id="A0A0G4H4P2"/>
<dbReference type="CDD" id="cd00177">
    <property type="entry name" value="START"/>
    <property type="match status" value="1"/>
</dbReference>
<dbReference type="Proteomes" id="UP000041254">
    <property type="component" value="Unassembled WGS sequence"/>
</dbReference>
<feature type="compositionally biased region" description="Polar residues" evidence="1">
    <location>
        <begin position="481"/>
        <end position="496"/>
    </location>
</feature>
<name>A0A0G4H4P2_VITBC</name>
<dbReference type="EMBL" id="CDMY01001000">
    <property type="protein sequence ID" value="CEM38751.1"/>
    <property type="molecule type" value="Genomic_DNA"/>
</dbReference>
<dbReference type="VEuPathDB" id="CryptoDB:Vbra_1849"/>
<evidence type="ECO:0000259" key="2">
    <source>
        <dbReference type="PROSITE" id="PS50848"/>
    </source>
</evidence>
<keyword evidence="4" id="KW-1185">Reference proteome</keyword>
<feature type="region of interest" description="Disordered" evidence="1">
    <location>
        <begin position="364"/>
        <end position="496"/>
    </location>
</feature>
<dbReference type="PANTHER" id="PTHR19308:SF14">
    <property type="entry name" value="START DOMAIN-CONTAINING PROTEIN"/>
    <property type="match status" value="1"/>
</dbReference>
<dbReference type="PANTHER" id="PTHR19308">
    <property type="entry name" value="PHOSPHATIDYLCHOLINE TRANSFER PROTEIN"/>
    <property type="match status" value="1"/>
</dbReference>
<sequence>MSTAALALHPSVVQRIDAGLDAFLAAADASLKPSRIVCRRLCVSERGYHRQNFERQRSTSLASSDIAETPAGRCNASSSGSAADMSCSTRQSTVDSSDDTPRQHQQHQEQQQQQQEEPVDHQQQHQQQGEDEQHQEGQEGVTYGDFQFLLDREHEGFTAPGWEKVLERDGVSVGRCKPEESGLLQVKAYATLASIDIDTAFTHIYDINTRAIWDPVLTEWRLISTIDCPTRHKASMTPTEVIYSVMHGPLGLASRDFLQYRRSMTNLTNKGRVSVICMRSAPSDEYMTERKGYVRADSVISGYVLRQSSHDPANSTDLFIFSHNDPRGLIPKWIVNAVAARAPVHWVQSFKTACYDYLLNSTQEEGTQEGGDSGQEEEPTTETETDTAPPAQKRVVSAPEISVPTTLSPPAAPLRPHEQRECGHKAPPSPAASSSHEDSQPFGRSSPTPTDGGSFLGPEWVVVRRSPAPPAQPDSSPTPSLSRWTKSPNGIRSRATSGLRLLSRAMPSTRLLRFEREYERVRCSVGWGVGRVLWRKWRRWRGKDDASGGCSVGGSVEMEKLPLPRVDTTDLLLEDTPTIRHMRSM</sequence>
<dbReference type="GO" id="GO:0008289">
    <property type="term" value="F:lipid binding"/>
    <property type="evidence" value="ECO:0007669"/>
    <property type="project" value="InterPro"/>
</dbReference>
<evidence type="ECO:0000313" key="3">
    <source>
        <dbReference type="EMBL" id="CEM38751.1"/>
    </source>
</evidence>
<dbReference type="SUPFAM" id="SSF55961">
    <property type="entry name" value="Bet v1-like"/>
    <property type="match status" value="1"/>
</dbReference>
<dbReference type="InterPro" id="IPR023393">
    <property type="entry name" value="START-like_dom_sf"/>
</dbReference>
<dbReference type="Pfam" id="PF01852">
    <property type="entry name" value="START"/>
    <property type="match status" value="1"/>
</dbReference>
<dbReference type="OrthoDB" id="5403181at2759"/>
<evidence type="ECO:0000256" key="1">
    <source>
        <dbReference type="SAM" id="MobiDB-lite"/>
    </source>
</evidence>
<feature type="compositionally biased region" description="Low complexity" evidence="1">
    <location>
        <begin position="76"/>
        <end position="88"/>
    </location>
</feature>
<dbReference type="GO" id="GO:0005737">
    <property type="term" value="C:cytoplasm"/>
    <property type="evidence" value="ECO:0007669"/>
    <property type="project" value="UniProtKB-ARBA"/>
</dbReference>
<organism evidence="3 4">
    <name type="scientific">Vitrella brassicaformis (strain CCMP3155)</name>
    <dbReference type="NCBI Taxonomy" id="1169540"/>
    <lineage>
        <taxon>Eukaryota</taxon>
        <taxon>Sar</taxon>
        <taxon>Alveolata</taxon>
        <taxon>Colpodellida</taxon>
        <taxon>Vitrellaceae</taxon>
        <taxon>Vitrella</taxon>
    </lineage>
</organism>
<feature type="region of interest" description="Disordered" evidence="1">
    <location>
        <begin position="54"/>
        <end position="138"/>
    </location>
</feature>
<feature type="domain" description="START" evidence="2">
    <location>
        <begin position="160"/>
        <end position="359"/>
    </location>
</feature>
<dbReference type="PROSITE" id="PS50848">
    <property type="entry name" value="START"/>
    <property type="match status" value="1"/>
</dbReference>
<feature type="compositionally biased region" description="Basic and acidic residues" evidence="1">
    <location>
        <begin position="415"/>
        <end position="424"/>
    </location>
</feature>